<gene>
    <name evidence="2" type="ORF">DP114_26750</name>
</gene>
<feature type="transmembrane region" description="Helical" evidence="1">
    <location>
        <begin position="105"/>
        <end position="127"/>
    </location>
</feature>
<feature type="transmembrane region" description="Helical" evidence="1">
    <location>
        <begin position="177"/>
        <end position="209"/>
    </location>
</feature>
<dbReference type="PANTHER" id="PTHR35337">
    <property type="entry name" value="SLR1478 PROTEIN"/>
    <property type="match status" value="1"/>
</dbReference>
<keyword evidence="1" id="KW-1133">Transmembrane helix</keyword>
<reference evidence="2 3" key="1">
    <citation type="submission" date="2018-06" db="EMBL/GenBank/DDBJ databases">
        <title>Comparative genomics of Brasilonema spp. strains.</title>
        <authorList>
            <person name="Alvarenga D.O."/>
            <person name="Fiore M.F."/>
            <person name="Varani A.M."/>
        </authorList>
    </citation>
    <scope>NUCLEOTIDE SEQUENCE [LARGE SCALE GENOMIC DNA]</scope>
    <source>
        <strain evidence="2 3">CENA114</strain>
    </source>
</reference>
<dbReference type="PANTHER" id="PTHR35337:SF1">
    <property type="entry name" value="SLR1478 PROTEIN"/>
    <property type="match status" value="1"/>
</dbReference>
<keyword evidence="1" id="KW-0812">Transmembrane</keyword>
<dbReference type="AlphaFoldDB" id="A0A856MNE4"/>
<dbReference type="Pfam" id="PF01944">
    <property type="entry name" value="SpoIIM"/>
    <property type="match status" value="1"/>
</dbReference>
<proteinExistence type="predicted"/>
<keyword evidence="3" id="KW-1185">Reference proteome</keyword>
<dbReference type="KEGG" id="bsen:DP114_26750"/>
<organism evidence="2 3">
    <name type="scientific">Brasilonema sennae CENA114</name>
    <dbReference type="NCBI Taxonomy" id="415709"/>
    <lineage>
        <taxon>Bacteria</taxon>
        <taxon>Bacillati</taxon>
        <taxon>Cyanobacteriota</taxon>
        <taxon>Cyanophyceae</taxon>
        <taxon>Nostocales</taxon>
        <taxon>Scytonemataceae</taxon>
        <taxon>Brasilonema</taxon>
        <taxon>Bromeliae group (in: Brasilonema)</taxon>
    </lineage>
</organism>
<accession>A0A856MNE4</accession>
<name>A0A856MNE4_9CYAN</name>
<dbReference type="InterPro" id="IPR002798">
    <property type="entry name" value="SpoIIM-like"/>
</dbReference>
<dbReference type="EMBL" id="CP030118">
    <property type="protein sequence ID" value="QDL11021.1"/>
    <property type="molecule type" value="Genomic_DNA"/>
</dbReference>
<feature type="transmembrane region" description="Helical" evidence="1">
    <location>
        <begin position="229"/>
        <end position="247"/>
    </location>
</feature>
<dbReference type="RefSeq" id="WP_171977532.1">
    <property type="nucleotide sequence ID" value="NZ_CAWOXK010000001.1"/>
</dbReference>
<evidence type="ECO:0000313" key="2">
    <source>
        <dbReference type="EMBL" id="QDL11021.1"/>
    </source>
</evidence>
<feature type="transmembrane region" description="Helical" evidence="1">
    <location>
        <begin position="152"/>
        <end position="170"/>
    </location>
</feature>
<protein>
    <submittedName>
        <fullName evidence="2">Stage II sporulation protein M</fullName>
    </submittedName>
</protein>
<keyword evidence="1" id="KW-0472">Membrane</keyword>
<feature type="transmembrane region" description="Helical" evidence="1">
    <location>
        <begin position="295"/>
        <end position="312"/>
    </location>
</feature>
<sequence length="344" mass="38372">MNIQRWIARREPNWQRLDALLSQVEKKGLKSLGAAEIRELASLYRSVAADLARARTQQLGNILVQNLHLLTNRGYSQIYQGSRRQEWEAVVQFYKWGLPGVVQQTFPYTATAIALFLVGAIIAWWYAWQDPSFLSIVVPEKLIKLVRDEHKLWMGSIVGIEPLASTGIMINNLSVSFGAVAGGITAGVFTTYLMVFNGLSIGAIATLVGQNHLAYPFWAFVFPHGSLELPAIFFAGGAGFLLGRAILFPGKYRRVDALKFYGSQAVQLIFGIVPMLIIAGIIEGFLSPNPNVPEVFKYLVGMGLFIFLVAYCSRKLKTEPHPALSGIPLLIKERERFLRRFKRG</sequence>
<dbReference type="Proteomes" id="UP000503129">
    <property type="component" value="Chromosome"/>
</dbReference>
<evidence type="ECO:0000256" key="1">
    <source>
        <dbReference type="SAM" id="Phobius"/>
    </source>
</evidence>
<feature type="transmembrane region" description="Helical" evidence="1">
    <location>
        <begin position="268"/>
        <end position="289"/>
    </location>
</feature>
<evidence type="ECO:0000313" key="3">
    <source>
        <dbReference type="Proteomes" id="UP000503129"/>
    </source>
</evidence>